<sequence>MNRRDEPASAWNALVEAAHIGTPDDTYFESAYARYRDEVGHSRTNSDVSAMRSPAPRHRSLAWAAGIAAVAVVAAPIFATLDGADVTDTASSSRDPARESPAERASATPPIQVIEVAGSETTSRSAAYGASTFAEFTRSSLIDDVVEGTVTDSVPVVIGGEDDAEVLTRLTVAVKQSRQRAGAATMTVLQHGGVVTKRDMRRYLESTFGRLDEKELDDLVEVRPGGHVPHRTGASVLLAIDGGTGSGPVVIESLTAASDGFVWAAAPPNAAWSPSLDRSEVDALFR</sequence>
<evidence type="ECO:0000313" key="3">
    <source>
        <dbReference type="EMBL" id="MBC9226117.1"/>
    </source>
</evidence>
<protein>
    <submittedName>
        <fullName evidence="3">Uncharacterized protein</fullName>
    </submittedName>
</protein>
<name>A0A8I0JZL5_9ACTN</name>
<proteinExistence type="predicted"/>
<feature type="region of interest" description="Disordered" evidence="1">
    <location>
        <begin position="86"/>
        <end position="111"/>
    </location>
</feature>
<comment type="caution">
    <text evidence="3">The sequence shown here is derived from an EMBL/GenBank/DDBJ whole genome shotgun (WGS) entry which is preliminary data.</text>
</comment>
<feature type="transmembrane region" description="Helical" evidence="2">
    <location>
        <begin position="61"/>
        <end position="81"/>
    </location>
</feature>
<evidence type="ECO:0000313" key="4">
    <source>
        <dbReference type="Proteomes" id="UP000620591"/>
    </source>
</evidence>
<reference evidence="3" key="1">
    <citation type="submission" date="2020-09" db="EMBL/GenBank/DDBJ databases">
        <title>Novel species in genus Aeromicrobium.</title>
        <authorList>
            <person name="Zhang G."/>
        </authorList>
    </citation>
    <scope>NUCLEOTIDE SEQUENCE</scope>
    <source>
        <strain evidence="3">Zg-636</strain>
    </source>
</reference>
<dbReference type="EMBL" id="JACTVM010000002">
    <property type="protein sequence ID" value="MBC9226117.1"/>
    <property type="molecule type" value="Genomic_DNA"/>
</dbReference>
<keyword evidence="2" id="KW-0472">Membrane</keyword>
<dbReference type="AlphaFoldDB" id="A0A8I0JZL5"/>
<dbReference type="RefSeq" id="WP_187769119.1">
    <property type="nucleotide sequence ID" value="NZ_JACTVM010000002.1"/>
</dbReference>
<keyword evidence="2" id="KW-0812">Transmembrane</keyword>
<keyword evidence="2" id="KW-1133">Transmembrane helix</keyword>
<organism evidence="3 4">
    <name type="scientific">Aeromicrobium senzhongii</name>
    <dbReference type="NCBI Taxonomy" id="2663859"/>
    <lineage>
        <taxon>Bacteria</taxon>
        <taxon>Bacillati</taxon>
        <taxon>Actinomycetota</taxon>
        <taxon>Actinomycetes</taxon>
        <taxon>Propionibacteriales</taxon>
        <taxon>Nocardioidaceae</taxon>
        <taxon>Aeromicrobium</taxon>
    </lineage>
</organism>
<evidence type="ECO:0000256" key="1">
    <source>
        <dbReference type="SAM" id="MobiDB-lite"/>
    </source>
</evidence>
<gene>
    <name evidence="3" type="ORF">IBG24_07310</name>
</gene>
<dbReference type="Proteomes" id="UP000620591">
    <property type="component" value="Unassembled WGS sequence"/>
</dbReference>
<evidence type="ECO:0000256" key="2">
    <source>
        <dbReference type="SAM" id="Phobius"/>
    </source>
</evidence>
<accession>A0A8I0JZL5</accession>